<comment type="caution">
    <text evidence="8">The sequence shown here is derived from an EMBL/GenBank/DDBJ whole genome shotgun (WGS) entry which is preliminary data.</text>
</comment>
<organism evidence="8 9">
    <name type="scientific">Eiseniibacteriota bacterium</name>
    <dbReference type="NCBI Taxonomy" id="2212470"/>
    <lineage>
        <taxon>Bacteria</taxon>
        <taxon>Candidatus Eiseniibacteriota</taxon>
    </lineage>
</organism>
<dbReference type="NCBIfam" id="TIGR02937">
    <property type="entry name" value="sigma70-ECF"/>
    <property type="match status" value="1"/>
</dbReference>
<dbReference type="Gene3D" id="1.10.1740.10">
    <property type="match status" value="1"/>
</dbReference>
<evidence type="ECO:0000259" key="7">
    <source>
        <dbReference type="Pfam" id="PF08281"/>
    </source>
</evidence>
<reference evidence="8" key="2">
    <citation type="journal article" date="2021" name="Microbiome">
        <title>Successional dynamics and alternative stable states in a saline activated sludge microbial community over 9 years.</title>
        <authorList>
            <person name="Wang Y."/>
            <person name="Ye J."/>
            <person name="Ju F."/>
            <person name="Liu L."/>
            <person name="Boyd J.A."/>
            <person name="Deng Y."/>
            <person name="Parks D.H."/>
            <person name="Jiang X."/>
            <person name="Yin X."/>
            <person name="Woodcroft B.J."/>
            <person name="Tyson G.W."/>
            <person name="Hugenholtz P."/>
            <person name="Polz M.F."/>
            <person name="Zhang T."/>
        </authorList>
    </citation>
    <scope>NUCLEOTIDE SEQUENCE</scope>
    <source>
        <strain evidence="8">HKST-UBA02</strain>
    </source>
</reference>
<dbReference type="InterPro" id="IPR014284">
    <property type="entry name" value="RNA_pol_sigma-70_dom"/>
</dbReference>
<dbReference type="GO" id="GO:0006352">
    <property type="term" value="P:DNA-templated transcription initiation"/>
    <property type="evidence" value="ECO:0007669"/>
    <property type="project" value="InterPro"/>
</dbReference>
<dbReference type="InterPro" id="IPR013249">
    <property type="entry name" value="RNA_pol_sigma70_r4_t2"/>
</dbReference>
<dbReference type="InterPro" id="IPR013324">
    <property type="entry name" value="RNA_pol_sigma_r3/r4-like"/>
</dbReference>
<evidence type="ECO:0000256" key="3">
    <source>
        <dbReference type="ARBA" id="ARBA00023082"/>
    </source>
</evidence>
<evidence type="ECO:0000256" key="1">
    <source>
        <dbReference type="ARBA" id="ARBA00010641"/>
    </source>
</evidence>
<dbReference type="Pfam" id="PF08281">
    <property type="entry name" value="Sigma70_r4_2"/>
    <property type="match status" value="1"/>
</dbReference>
<keyword evidence="4" id="KW-0238">DNA-binding</keyword>
<keyword evidence="2" id="KW-0805">Transcription regulation</keyword>
<feature type="domain" description="RNA polymerase sigma-70 region 2" evidence="6">
    <location>
        <begin position="31"/>
        <end position="89"/>
    </location>
</feature>
<dbReference type="AlphaFoldDB" id="A0A956SD82"/>
<feature type="domain" description="RNA polymerase sigma factor 70 region 4 type 2" evidence="7">
    <location>
        <begin position="121"/>
        <end position="173"/>
    </location>
</feature>
<dbReference type="SUPFAM" id="SSF88946">
    <property type="entry name" value="Sigma2 domain of RNA polymerase sigma factors"/>
    <property type="match status" value="1"/>
</dbReference>
<dbReference type="InterPro" id="IPR036388">
    <property type="entry name" value="WH-like_DNA-bd_sf"/>
</dbReference>
<accession>A0A956SD82</accession>
<proteinExistence type="inferred from homology"/>
<reference evidence="8" key="1">
    <citation type="submission" date="2020-04" db="EMBL/GenBank/DDBJ databases">
        <authorList>
            <person name="Zhang T."/>
        </authorList>
    </citation>
    <scope>NUCLEOTIDE SEQUENCE</scope>
    <source>
        <strain evidence="8">HKST-UBA02</strain>
    </source>
</reference>
<dbReference type="PANTHER" id="PTHR43133">
    <property type="entry name" value="RNA POLYMERASE ECF-TYPE SIGMA FACTO"/>
    <property type="match status" value="1"/>
</dbReference>
<evidence type="ECO:0000313" key="9">
    <source>
        <dbReference type="Proteomes" id="UP000739538"/>
    </source>
</evidence>
<sequence length="194" mass="21819">MSDTQRDRELARRAAGGDEAAWRSIYDSTCDRLFSLLCYQLGDRQEAMDLLQDTYVRAYTRLSSYRGEAPLSAWIRTIAVRLAADWKRSALQKIKRTVGITERTAIVEPDVEGIRFSSETRELETALSRLSTNQRAVLLLHDWEGLSFQEISEALGCKESTVRVHHVRAKQKMRDALGTSSLEAQPTGAEGLGL</sequence>
<dbReference type="SUPFAM" id="SSF88659">
    <property type="entry name" value="Sigma3 and sigma4 domains of RNA polymerase sigma factors"/>
    <property type="match status" value="1"/>
</dbReference>
<protein>
    <submittedName>
        <fullName evidence="8">RNA polymerase sigma factor</fullName>
    </submittedName>
</protein>
<keyword evidence="3" id="KW-0731">Sigma factor</keyword>
<dbReference type="Gene3D" id="1.10.10.10">
    <property type="entry name" value="Winged helix-like DNA-binding domain superfamily/Winged helix DNA-binding domain"/>
    <property type="match status" value="1"/>
</dbReference>
<dbReference type="InterPro" id="IPR039425">
    <property type="entry name" value="RNA_pol_sigma-70-like"/>
</dbReference>
<dbReference type="PANTHER" id="PTHR43133:SF52">
    <property type="entry name" value="ECF RNA POLYMERASE SIGMA FACTOR SIGL"/>
    <property type="match status" value="1"/>
</dbReference>
<name>A0A956SD82_UNCEI</name>
<evidence type="ECO:0000259" key="6">
    <source>
        <dbReference type="Pfam" id="PF04542"/>
    </source>
</evidence>
<gene>
    <name evidence="8" type="ORF">KDA27_10870</name>
</gene>
<dbReference type="Pfam" id="PF04542">
    <property type="entry name" value="Sigma70_r2"/>
    <property type="match status" value="1"/>
</dbReference>
<dbReference type="Proteomes" id="UP000739538">
    <property type="component" value="Unassembled WGS sequence"/>
</dbReference>
<evidence type="ECO:0000313" key="8">
    <source>
        <dbReference type="EMBL" id="MCA9756292.1"/>
    </source>
</evidence>
<dbReference type="InterPro" id="IPR007627">
    <property type="entry name" value="RNA_pol_sigma70_r2"/>
</dbReference>
<dbReference type="InterPro" id="IPR013325">
    <property type="entry name" value="RNA_pol_sigma_r2"/>
</dbReference>
<keyword evidence="5" id="KW-0804">Transcription</keyword>
<dbReference type="CDD" id="cd06171">
    <property type="entry name" value="Sigma70_r4"/>
    <property type="match status" value="1"/>
</dbReference>
<comment type="similarity">
    <text evidence="1">Belongs to the sigma-70 factor family. ECF subfamily.</text>
</comment>
<evidence type="ECO:0000256" key="2">
    <source>
        <dbReference type="ARBA" id="ARBA00023015"/>
    </source>
</evidence>
<dbReference type="EMBL" id="JAGQHS010000048">
    <property type="protein sequence ID" value="MCA9756292.1"/>
    <property type="molecule type" value="Genomic_DNA"/>
</dbReference>
<dbReference type="GO" id="GO:0003677">
    <property type="term" value="F:DNA binding"/>
    <property type="evidence" value="ECO:0007669"/>
    <property type="project" value="UniProtKB-KW"/>
</dbReference>
<evidence type="ECO:0000256" key="5">
    <source>
        <dbReference type="ARBA" id="ARBA00023163"/>
    </source>
</evidence>
<evidence type="ECO:0000256" key="4">
    <source>
        <dbReference type="ARBA" id="ARBA00023125"/>
    </source>
</evidence>
<dbReference type="GO" id="GO:0016987">
    <property type="term" value="F:sigma factor activity"/>
    <property type="evidence" value="ECO:0007669"/>
    <property type="project" value="UniProtKB-KW"/>
</dbReference>